<dbReference type="InterPro" id="IPR000620">
    <property type="entry name" value="EamA_dom"/>
</dbReference>
<dbReference type="KEGG" id="baph:IX46_01470"/>
<dbReference type="SUPFAM" id="SSF103481">
    <property type="entry name" value="Multidrug resistance efflux transporter EmrE"/>
    <property type="match status" value="2"/>
</dbReference>
<feature type="transmembrane region" description="Helical" evidence="6">
    <location>
        <begin position="94"/>
        <end position="113"/>
    </location>
</feature>
<reference evidence="8 9" key="1">
    <citation type="journal article" date="2015" name="J Genomics">
        <title>Whole Genome Sequence of the Soybean Aphid Endosymbiont Buchnera aphidicola and Genetic Differentiation among Biotype-Specific Strains.</title>
        <authorList>
            <person name="Cassone B.J."/>
            <person name="Wenger J.A."/>
            <person name="Michel A.P."/>
        </authorList>
    </citation>
    <scope>NUCLEOTIDE SEQUENCE [LARGE SCALE GENOMIC DNA]</scope>
    <source>
        <strain evidence="8 9">BAg</strain>
    </source>
</reference>
<evidence type="ECO:0000313" key="9">
    <source>
        <dbReference type="Proteomes" id="UP000066321"/>
    </source>
</evidence>
<gene>
    <name evidence="8" type="ORF">IX46_01470</name>
</gene>
<feature type="transmembrane region" description="Helical" evidence="6">
    <location>
        <begin position="213"/>
        <end position="235"/>
    </location>
</feature>
<protein>
    <submittedName>
        <fullName evidence="8">Multidrug DMT transporter permease</fullName>
    </submittedName>
</protein>
<keyword evidence="5 6" id="KW-0472">Membrane</keyword>
<feature type="transmembrane region" description="Helical" evidence="6">
    <location>
        <begin position="242"/>
        <end position="262"/>
    </location>
</feature>
<feature type="transmembrane region" description="Helical" evidence="6">
    <location>
        <begin position="67"/>
        <end position="88"/>
    </location>
</feature>
<sequence length="310" mass="35800">MNKIIIILLFSLVSITWGTTWIAMKFAVETIPPLFATGMRFLIASPLLIVLSYITKTPLLFPYGQRNFQIIISFFYFSIPFTLMLYGGKYVNSSISSVIFSNMPVVILMLSSFFFKKKIDLIKKIGILISLITLSVILFFNLESEQFLQWKGILALILALFSHALIYIECKRKCTNISVITFNALPSLISGVFLSCISWFLEQPNIYLFSNKSILAVFYLGNFSGVFGILSYFYLQKKVSSFYASTIFLIFPIISYILEVYFYKKIFFFYELWCILPLFTGILLTLIPMNVCKNIKRRFVNDRKNTKNTC</sequence>
<dbReference type="Proteomes" id="UP000066321">
    <property type="component" value="Chromosome"/>
</dbReference>
<feature type="domain" description="EamA" evidence="7">
    <location>
        <begin position="5"/>
        <end position="138"/>
    </location>
</feature>
<evidence type="ECO:0000256" key="5">
    <source>
        <dbReference type="ARBA" id="ARBA00023136"/>
    </source>
</evidence>
<accession>A0A0M4HG31</accession>
<evidence type="ECO:0000256" key="3">
    <source>
        <dbReference type="ARBA" id="ARBA00022692"/>
    </source>
</evidence>
<dbReference type="RefSeq" id="WP_053940238.1">
    <property type="nucleotide sequence ID" value="NZ_CP009253.1"/>
</dbReference>
<keyword evidence="2" id="KW-1003">Cell membrane</keyword>
<dbReference type="EMBL" id="CP009253">
    <property type="protein sequence ID" value="ALD15232.1"/>
    <property type="molecule type" value="Genomic_DNA"/>
</dbReference>
<evidence type="ECO:0000256" key="2">
    <source>
        <dbReference type="ARBA" id="ARBA00022475"/>
    </source>
</evidence>
<dbReference type="PANTHER" id="PTHR32322">
    <property type="entry name" value="INNER MEMBRANE TRANSPORTER"/>
    <property type="match status" value="1"/>
</dbReference>
<evidence type="ECO:0000256" key="4">
    <source>
        <dbReference type="ARBA" id="ARBA00022989"/>
    </source>
</evidence>
<keyword evidence="4 6" id="KW-1133">Transmembrane helix</keyword>
<dbReference type="InterPro" id="IPR050638">
    <property type="entry name" value="AA-Vitamin_Transporters"/>
</dbReference>
<dbReference type="OrthoDB" id="20414at2"/>
<dbReference type="AlphaFoldDB" id="A0A0M4HG31"/>
<feature type="transmembrane region" description="Helical" evidence="6">
    <location>
        <begin position="268"/>
        <end position="289"/>
    </location>
</feature>
<evidence type="ECO:0000313" key="8">
    <source>
        <dbReference type="EMBL" id="ALD15232.1"/>
    </source>
</evidence>
<feature type="transmembrane region" description="Helical" evidence="6">
    <location>
        <begin position="34"/>
        <end position="55"/>
    </location>
</feature>
<feature type="transmembrane region" description="Helical" evidence="6">
    <location>
        <begin position="180"/>
        <end position="201"/>
    </location>
</feature>
<feature type="transmembrane region" description="Helical" evidence="6">
    <location>
        <begin position="125"/>
        <end position="142"/>
    </location>
</feature>
<feature type="transmembrane region" description="Helical" evidence="6">
    <location>
        <begin position="148"/>
        <end position="168"/>
    </location>
</feature>
<dbReference type="GO" id="GO:0016020">
    <property type="term" value="C:membrane"/>
    <property type="evidence" value="ECO:0007669"/>
    <property type="project" value="UniProtKB-SubCell"/>
</dbReference>
<dbReference type="PANTHER" id="PTHR32322:SF14">
    <property type="entry name" value="PROTEIN PAGO"/>
    <property type="match status" value="1"/>
</dbReference>
<dbReference type="PATRIC" id="fig|1265350.3.peg.274"/>
<comment type="subcellular location">
    <subcellularLocation>
        <location evidence="1">Cell membrane</location>
        <topology evidence="1">Multi-pass membrane protein</topology>
    </subcellularLocation>
</comment>
<dbReference type="InterPro" id="IPR037185">
    <property type="entry name" value="EmrE-like"/>
</dbReference>
<dbReference type="STRING" id="1265350.IX46_01470"/>
<evidence type="ECO:0000256" key="1">
    <source>
        <dbReference type="ARBA" id="ARBA00004651"/>
    </source>
</evidence>
<proteinExistence type="predicted"/>
<organism evidence="8 9">
    <name type="scientific">Buchnera aphidicola</name>
    <name type="common">Aphis glycines</name>
    <dbReference type="NCBI Taxonomy" id="1265350"/>
    <lineage>
        <taxon>Bacteria</taxon>
        <taxon>Pseudomonadati</taxon>
        <taxon>Pseudomonadota</taxon>
        <taxon>Gammaproteobacteria</taxon>
        <taxon>Enterobacterales</taxon>
        <taxon>Erwiniaceae</taxon>
        <taxon>Buchnera</taxon>
    </lineage>
</organism>
<feature type="domain" description="EamA" evidence="7">
    <location>
        <begin position="150"/>
        <end position="286"/>
    </location>
</feature>
<evidence type="ECO:0000256" key="6">
    <source>
        <dbReference type="SAM" id="Phobius"/>
    </source>
</evidence>
<evidence type="ECO:0000259" key="7">
    <source>
        <dbReference type="Pfam" id="PF00892"/>
    </source>
</evidence>
<name>A0A0M4HG31_9GAMM</name>
<keyword evidence="3 6" id="KW-0812">Transmembrane</keyword>
<dbReference type="Pfam" id="PF00892">
    <property type="entry name" value="EamA"/>
    <property type="match status" value="2"/>
</dbReference>